<name>A0A4U8UW65_STECR</name>
<evidence type="ECO:0000313" key="2">
    <source>
        <dbReference type="Proteomes" id="UP000298663"/>
    </source>
</evidence>
<dbReference type="EMBL" id="AZBU02000001">
    <property type="protein sequence ID" value="TMS37039.1"/>
    <property type="molecule type" value="Genomic_DNA"/>
</dbReference>
<dbReference type="Proteomes" id="UP000298663">
    <property type="component" value="Chromosome X"/>
</dbReference>
<reference evidence="1 2" key="1">
    <citation type="journal article" date="2015" name="Genome Biol.">
        <title>Comparative genomics of Steinernema reveals deeply conserved gene regulatory networks.</title>
        <authorList>
            <person name="Dillman A.R."/>
            <person name="Macchietto M."/>
            <person name="Porter C.F."/>
            <person name="Rogers A."/>
            <person name="Williams B."/>
            <person name="Antoshechkin I."/>
            <person name="Lee M.M."/>
            <person name="Goodwin Z."/>
            <person name="Lu X."/>
            <person name="Lewis E.E."/>
            <person name="Goodrich-Blair H."/>
            <person name="Stock S.P."/>
            <person name="Adams B.J."/>
            <person name="Sternberg P.W."/>
            <person name="Mortazavi A."/>
        </authorList>
    </citation>
    <scope>NUCLEOTIDE SEQUENCE [LARGE SCALE GENOMIC DNA]</scope>
    <source>
        <strain evidence="1 2">ALL</strain>
    </source>
</reference>
<proteinExistence type="predicted"/>
<dbReference type="EMBL" id="CM016762">
    <property type="protein sequence ID" value="TMS37039.1"/>
    <property type="molecule type" value="Genomic_DNA"/>
</dbReference>
<protein>
    <submittedName>
        <fullName evidence="1">Uncharacterized protein</fullName>
    </submittedName>
</protein>
<organism evidence="1 2">
    <name type="scientific">Steinernema carpocapsae</name>
    <name type="common">Entomopathogenic nematode</name>
    <dbReference type="NCBI Taxonomy" id="34508"/>
    <lineage>
        <taxon>Eukaryota</taxon>
        <taxon>Metazoa</taxon>
        <taxon>Ecdysozoa</taxon>
        <taxon>Nematoda</taxon>
        <taxon>Chromadorea</taxon>
        <taxon>Rhabditida</taxon>
        <taxon>Tylenchina</taxon>
        <taxon>Panagrolaimomorpha</taxon>
        <taxon>Strongyloidoidea</taxon>
        <taxon>Steinernematidae</taxon>
        <taxon>Steinernema</taxon>
    </lineage>
</organism>
<reference evidence="1 2" key="2">
    <citation type="journal article" date="2019" name="G3 (Bethesda)">
        <title>Hybrid Assembly of the Genome of the Entomopathogenic Nematode Steinernema carpocapsae Identifies the X-Chromosome.</title>
        <authorList>
            <person name="Serra L."/>
            <person name="Macchietto M."/>
            <person name="Macias-Munoz A."/>
            <person name="McGill C.J."/>
            <person name="Rodriguez I.M."/>
            <person name="Rodriguez B."/>
            <person name="Murad R."/>
            <person name="Mortazavi A."/>
        </authorList>
    </citation>
    <scope>NUCLEOTIDE SEQUENCE [LARGE SCALE GENOMIC DNA]</scope>
    <source>
        <strain evidence="1 2">ALL</strain>
    </source>
</reference>
<dbReference type="AlphaFoldDB" id="A0A4U8UW65"/>
<evidence type="ECO:0000313" key="1">
    <source>
        <dbReference type="EMBL" id="TMS37039.1"/>
    </source>
</evidence>
<gene>
    <name evidence="1" type="ORF">L596_004061</name>
</gene>
<comment type="caution">
    <text evidence="1">The sequence shown here is derived from an EMBL/GenBank/DDBJ whole genome shotgun (WGS) entry which is preliminary data.</text>
</comment>
<accession>A0A4U8UW65</accession>
<keyword evidence="2" id="KW-1185">Reference proteome</keyword>
<sequence>MIPESATGISRRPSGSVTQLLLTLYDSCSSFQIACTVHSTPSGPSAVPAGLPLGSSSTTPNSTILTCPRTEVSTSPKPIFAIPHPPHSSDTPTFLTRLSISCQLLSTNCLLLSSVRTTFA</sequence>